<protein>
    <submittedName>
        <fullName evidence="1">(raccoon dog) hypothetical protein</fullName>
    </submittedName>
</protein>
<dbReference type="AlphaFoldDB" id="A0A811Z4X7"/>
<name>A0A811Z4X7_NYCPR</name>
<evidence type="ECO:0000313" key="2">
    <source>
        <dbReference type="Proteomes" id="UP000645828"/>
    </source>
</evidence>
<comment type="caution">
    <text evidence="1">The sequence shown here is derived from an EMBL/GenBank/DDBJ whole genome shotgun (WGS) entry which is preliminary data.</text>
</comment>
<organism evidence="1 2">
    <name type="scientific">Nyctereutes procyonoides</name>
    <name type="common">Raccoon dog</name>
    <name type="synonym">Canis procyonoides</name>
    <dbReference type="NCBI Taxonomy" id="34880"/>
    <lineage>
        <taxon>Eukaryota</taxon>
        <taxon>Metazoa</taxon>
        <taxon>Chordata</taxon>
        <taxon>Craniata</taxon>
        <taxon>Vertebrata</taxon>
        <taxon>Euteleostomi</taxon>
        <taxon>Mammalia</taxon>
        <taxon>Eutheria</taxon>
        <taxon>Laurasiatheria</taxon>
        <taxon>Carnivora</taxon>
        <taxon>Caniformia</taxon>
        <taxon>Canidae</taxon>
        <taxon>Nyctereutes</taxon>
    </lineage>
</organism>
<proteinExistence type="predicted"/>
<dbReference type="Proteomes" id="UP000645828">
    <property type="component" value="Unassembled WGS sequence"/>
</dbReference>
<reference evidence="1" key="1">
    <citation type="submission" date="2020-12" db="EMBL/GenBank/DDBJ databases">
        <authorList>
            <consortium name="Molecular Ecology Group"/>
        </authorList>
    </citation>
    <scope>NUCLEOTIDE SEQUENCE</scope>
    <source>
        <strain evidence="1">TBG_1078</strain>
    </source>
</reference>
<sequence>MLSGSDWGVGREGNCLLGCSHPNRPQREGLPCRLKVLPVNSSSSVHVPRIAERAWNLWVFWTNGH</sequence>
<dbReference type="EMBL" id="CAJHUB010000754">
    <property type="protein sequence ID" value="CAD7681849.1"/>
    <property type="molecule type" value="Genomic_DNA"/>
</dbReference>
<evidence type="ECO:0000313" key="1">
    <source>
        <dbReference type="EMBL" id="CAD7681849.1"/>
    </source>
</evidence>
<accession>A0A811Z4X7</accession>
<gene>
    <name evidence="1" type="ORF">NYPRO_LOCUS14641</name>
</gene>
<keyword evidence="2" id="KW-1185">Reference proteome</keyword>